<accession>A0A9Q1JJN1</accession>
<name>A0A9Q1JJN1_9CARY</name>
<comment type="caution">
    <text evidence="1">The sequence shown here is derived from an EMBL/GenBank/DDBJ whole genome shotgun (WGS) entry which is preliminary data.</text>
</comment>
<dbReference type="Proteomes" id="UP001153076">
    <property type="component" value="Unassembled WGS sequence"/>
</dbReference>
<evidence type="ECO:0000313" key="2">
    <source>
        <dbReference type="Proteomes" id="UP001153076"/>
    </source>
</evidence>
<protein>
    <submittedName>
        <fullName evidence="1">Uncharacterized protein</fullName>
    </submittedName>
</protein>
<proteinExistence type="predicted"/>
<evidence type="ECO:0000313" key="1">
    <source>
        <dbReference type="EMBL" id="KAJ8422646.1"/>
    </source>
</evidence>
<dbReference type="OrthoDB" id="1194411at2759"/>
<dbReference type="AlphaFoldDB" id="A0A9Q1JJN1"/>
<keyword evidence="2" id="KW-1185">Reference proteome</keyword>
<organism evidence="1 2">
    <name type="scientific">Carnegiea gigantea</name>
    <dbReference type="NCBI Taxonomy" id="171969"/>
    <lineage>
        <taxon>Eukaryota</taxon>
        <taxon>Viridiplantae</taxon>
        <taxon>Streptophyta</taxon>
        <taxon>Embryophyta</taxon>
        <taxon>Tracheophyta</taxon>
        <taxon>Spermatophyta</taxon>
        <taxon>Magnoliopsida</taxon>
        <taxon>eudicotyledons</taxon>
        <taxon>Gunneridae</taxon>
        <taxon>Pentapetalae</taxon>
        <taxon>Caryophyllales</taxon>
        <taxon>Cactineae</taxon>
        <taxon>Cactaceae</taxon>
        <taxon>Cactoideae</taxon>
        <taxon>Echinocereeae</taxon>
        <taxon>Carnegiea</taxon>
    </lineage>
</organism>
<reference evidence="1" key="1">
    <citation type="submission" date="2022-04" db="EMBL/GenBank/DDBJ databases">
        <title>Carnegiea gigantea Genome sequencing and assembly v2.</title>
        <authorList>
            <person name="Copetti D."/>
            <person name="Sanderson M.J."/>
            <person name="Burquez A."/>
            <person name="Wojciechowski M.F."/>
        </authorList>
    </citation>
    <scope>NUCLEOTIDE SEQUENCE</scope>
    <source>
        <strain evidence="1">SGP5-SGP5p</strain>
        <tissue evidence="1">Aerial part</tissue>
    </source>
</reference>
<gene>
    <name evidence="1" type="ORF">Cgig2_030325</name>
</gene>
<sequence>MYGKPFANFGVHEPILFTMRQMKLRIGGLPVLGAVYEEFLAPNKDRADDNKYPATVVELLRIHAELCKFHNFGHSYYIIWLDHFYREYLVYFAYGEQTTSEKGKAEAKKRSPIRIYHQERMENLNVTAEVESLCFTLWQGSYKTRNLCNGCANGFWAMNFFGSDSSGLYIPCLRRGAELFSHLYRCLFDSNYCSDFSSLVCYAGFLGSKLSLPLARHIFWDVRYVSLRASSYREDSHNNVIDMGLPNGDLKFLLSIQSSIRHVHVGSELLLEPYYPNRFARQFEFDQGVPSNWLSFIRAL</sequence>
<dbReference type="EMBL" id="JAKOGI010002190">
    <property type="protein sequence ID" value="KAJ8422646.1"/>
    <property type="molecule type" value="Genomic_DNA"/>
</dbReference>